<accession>A0A314V2R3</accession>
<dbReference type="Proteomes" id="UP000250321">
    <property type="component" value="Unassembled WGS sequence"/>
</dbReference>
<keyword evidence="2" id="KW-1185">Reference proteome</keyword>
<evidence type="ECO:0000313" key="1">
    <source>
        <dbReference type="EMBL" id="PQM41579.1"/>
    </source>
</evidence>
<protein>
    <submittedName>
        <fullName evidence="1">Uncharacterized protein</fullName>
    </submittedName>
</protein>
<dbReference type="AlphaFoldDB" id="A0A314V2R3"/>
<evidence type="ECO:0000313" key="2">
    <source>
        <dbReference type="Proteomes" id="UP000250321"/>
    </source>
</evidence>
<gene>
    <name evidence="1" type="ORF">Pyn_17191</name>
</gene>
<name>A0A314V2R3_PRUYE</name>
<organism evidence="1 2">
    <name type="scientific">Prunus yedoensis var. nudiflora</name>
    <dbReference type="NCBI Taxonomy" id="2094558"/>
    <lineage>
        <taxon>Eukaryota</taxon>
        <taxon>Viridiplantae</taxon>
        <taxon>Streptophyta</taxon>
        <taxon>Embryophyta</taxon>
        <taxon>Tracheophyta</taxon>
        <taxon>Spermatophyta</taxon>
        <taxon>Magnoliopsida</taxon>
        <taxon>eudicotyledons</taxon>
        <taxon>Gunneridae</taxon>
        <taxon>Pentapetalae</taxon>
        <taxon>rosids</taxon>
        <taxon>fabids</taxon>
        <taxon>Rosales</taxon>
        <taxon>Rosaceae</taxon>
        <taxon>Amygdaloideae</taxon>
        <taxon>Amygdaleae</taxon>
        <taxon>Prunus</taxon>
    </lineage>
</organism>
<dbReference type="EMBL" id="PJQY01002942">
    <property type="protein sequence ID" value="PQM41579.1"/>
    <property type="molecule type" value="Genomic_DNA"/>
</dbReference>
<comment type="caution">
    <text evidence="1">The sequence shown here is derived from an EMBL/GenBank/DDBJ whole genome shotgun (WGS) entry which is preliminary data.</text>
</comment>
<sequence length="78" mass="8443">MVVRGESTVGGVWVGERGSEFEVSEGERARVCDGAGTAGWEVLGLAIAGVVVWTFGGHGWRKTEDFAEEDRVKQRVAY</sequence>
<reference evidence="1 2" key="1">
    <citation type="submission" date="2018-02" db="EMBL/GenBank/DDBJ databases">
        <title>Draft genome of wild Prunus yedoensis var. nudiflora.</title>
        <authorList>
            <person name="Baek S."/>
            <person name="Kim J.-H."/>
            <person name="Choi K."/>
            <person name="Kim G.-B."/>
            <person name="Cho A."/>
            <person name="Jang H."/>
            <person name="Shin C.-H."/>
            <person name="Yu H.-J."/>
            <person name="Mun J.-H."/>
        </authorList>
    </citation>
    <scope>NUCLEOTIDE SEQUENCE [LARGE SCALE GENOMIC DNA]</scope>
    <source>
        <strain evidence="2">cv. Jeju island</strain>
        <tissue evidence="1">Leaf</tissue>
    </source>
</reference>
<proteinExistence type="predicted"/>